<name>A0A0A9AA23_ARUDO</name>
<protein>
    <submittedName>
        <fullName evidence="2">Uncharacterized protein</fullName>
    </submittedName>
</protein>
<organism evidence="2">
    <name type="scientific">Arundo donax</name>
    <name type="common">Giant reed</name>
    <name type="synonym">Donax arundinaceus</name>
    <dbReference type="NCBI Taxonomy" id="35708"/>
    <lineage>
        <taxon>Eukaryota</taxon>
        <taxon>Viridiplantae</taxon>
        <taxon>Streptophyta</taxon>
        <taxon>Embryophyta</taxon>
        <taxon>Tracheophyta</taxon>
        <taxon>Spermatophyta</taxon>
        <taxon>Magnoliopsida</taxon>
        <taxon>Liliopsida</taxon>
        <taxon>Poales</taxon>
        <taxon>Poaceae</taxon>
        <taxon>PACMAD clade</taxon>
        <taxon>Arundinoideae</taxon>
        <taxon>Arundineae</taxon>
        <taxon>Arundo</taxon>
    </lineage>
</organism>
<reference evidence="2" key="1">
    <citation type="submission" date="2014-09" db="EMBL/GenBank/DDBJ databases">
        <authorList>
            <person name="Magalhaes I.L.F."/>
            <person name="Oliveira U."/>
            <person name="Santos F.R."/>
            <person name="Vidigal T.H.D.A."/>
            <person name="Brescovit A.D."/>
            <person name="Santos A.J."/>
        </authorList>
    </citation>
    <scope>NUCLEOTIDE SEQUENCE</scope>
    <source>
        <tissue evidence="2">Shoot tissue taken approximately 20 cm above the soil surface</tissue>
    </source>
</reference>
<evidence type="ECO:0000313" key="2">
    <source>
        <dbReference type="EMBL" id="JAD48509.1"/>
    </source>
</evidence>
<dbReference type="AlphaFoldDB" id="A0A0A9AA23"/>
<evidence type="ECO:0000256" key="1">
    <source>
        <dbReference type="SAM" id="MobiDB-lite"/>
    </source>
</evidence>
<feature type="region of interest" description="Disordered" evidence="1">
    <location>
        <begin position="59"/>
        <end position="87"/>
    </location>
</feature>
<accession>A0A0A9AA23</accession>
<reference evidence="2" key="2">
    <citation type="journal article" date="2015" name="Data Brief">
        <title>Shoot transcriptome of the giant reed, Arundo donax.</title>
        <authorList>
            <person name="Barrero R.A."/>
            <person name="Guerrero F.D."/>
            <person name="Moolhuijzen P."/>
            <person name="Goolsby J.A."/>
            <person name="Tidwell J."/>
            <person name="Bellgard S.E."/>
            <person name="Bellgard M.I."/>
        </authorList>
    </citation>
    <scope>NUCLEOTIDE SEQUENCE</scope>
    <source>
        <tissue evidence="2">Shoot tissue taken approximately 20 cm above the soil surface</tissue>
    </source>
</reference>
<sequence length="87" mass="8872">MLSSCMVFPPSTVRSDRSVVCPTSIVGSQNDRSAPSAPLCAPEPLCALPIVQHCANPITPPARPTTGSSTHISAMAAVGSSTHGRSD</sequence>
<proteinExistence type="predicted"/>
<dbReference type="EMBL" id="GBRH01249386">
    <property type="protein sequence ID" value="JAD48509.1"/>
    <property type="molecule type" value="Transcribed_RNA"/>
</dbReference>